<accession>A0ABU0I5Z2</accession>
<evidence type="ECO:0000313" key="2">
    <source>
        <dbReference type="Proteomes" id="UP001231124"/>
    </source>
</evidence>
<dbReference type="SUPFAM" id="SSF54060">
    <property type="entry name" value="His-Me finger endonucleases"/>
    <property type="match status" value="1"/>
</dbReference>
<organism evidence="1 2">
    <name type="scientific">Methylobacterium aerolatum</name>
    <dbReference type="NCBI Taxonomy" id="418708"/>
    <lineage>
        <taxon>Bacteria</taxon>
        <taxon>Pseudomonadati</taxon>
        <taxon>Pseudomonadota</taxon>
        <taxon>Alphaproteobacteria</taxon>
        <taxon>Hyphomicrobiales</taxon>
        <taxon>Methylobacteriaceae</taxon>
        <taxon>Methylobacterium</taxon>
    </lineage>
</organism>
<dbReference type="InterPro" id="IPR044925">
    <property type="entry name" value="His-Me_finger_sf"/>
</dbReference>
<gene>
    <name evidence="1" type="ORF">QO012_004559</name>
</gene>
<dbReference type="EMBL" id="JAUSVP010000025">
    <property type="protein sequence ID" value="MDQ0450034.1"/>
    <property type="molecule type" value="Genomic_DNA"/>
</dbReference>
<proteinExistence type="predicted"/>
<evidence type="ECO:0000313" key="1">
    <source>
        <dbReference type="EMBL" id="MDQ0450034.1"/>
    </source>
</evidence>
<reference evidence="1 2" key="1">
    <citation type="submission" date="2023-07" db="EMBL/GenBank/DDBJ databases">
        <title>Genomic Encyclopedia of Type Strains, Phase IV (KMG-IV): sequencing the most valuable type-strain genomes for metagenomic binning, comparative biology and taxonomic classification.</title>
        <authorList>
            <person name="Goeker M."/>
        </authorList>
    </citation>
    <scope>NUCLEOTIDE SEQUENCE [LARGE SCALE GENOMIC DNA]</scope>
    <source>
        <strain evidence="1 2">DSM 19013</strain>
    </source>
</reference>
<sequence>MPWVGDQWFAWEPIRTRQFVFSHHSPISGLPFTVIPDVAMTRICATFVREVNDLGCWRYKGHRREPRRPWITFTSGGVQHGISGGRLALMLLTDAPIPVGVTANHEHFCPNGSWCVCPTHVYAGTPTTNMLDAYFDGRRSVPAHPFPGVNDYPRLLREREARAGQPIRCTRFFAEEIQEEIRRGSAMQDMRPSRAA</sequence>
<comment type="caution">
    <text evidence="1">The sequence shown here is derived from an EMBL/GenBank/DDBJ whole genome shotgun (WGS) entry which is preliminary data.</text>
</comment>
<protein>
    <submittedName>
        <fullName evidence="1">Uncharacterized protein</fullName>
    </submittedName>
</protein>
<keyword evidence="2" id="KW-1185">Reference proteome</keyword>
<name>A0ABU0I5Z2_9HYPH</name>
<dbReference type="Proteomes" id="UP001231124">
    <property type="component" value="Unassembled WGS sequence"/>
</dbReference>